<dbReference type="AlphaFoldDB" id="A0A645HIX0"/>
<dbReference type="InterPro" id="IPR036237">
    <property type="entry name" value="Xyl_isomerase-like_sf"/>
</dbReference>
<dbReference type="Gene3D" id="3.20.20.150">
    <property type="entry name" value="Divalent-metal-dependent TIM barrel enzymes"/>
    <property type="match status" value="1"/>
</dbReference>
<reference evidence="2" key="1">
    <citation type="submission" date="2019-08" db="EMBL/GenBank/DDBJ databases">
        <authorList>
            <person name="Kucharzyk K."/>
            <person name="Murdoch R.W."/>
            <person name="Higgins S."/>
            <person name="Loffler F."/>
        </authorList>
    </citation>
    <scope>NUCLEOTIDE SEQUENCE</scope>
</reference>
<sequence>MNTVEKAKEIVMHIHSPYLQIYPDIGNITNAAVAEGKDVLLDLNSGFGSLVAMHLKETKPGQFRDMMYGEGHVNFSEAIKTAWTMGVRRFVTEFWYQENDDWKDDVLFSRIFISRLLNKEQKNHA</sequence>
<dbReference type="GO" id="GO:0034015">
    <property type="term" value="F:L-ribulose-5-phosphate 3-epimerase activity"/>
    <property type="evidence" value="ECO:0007669"/>
    <property type="project" value="UniProtKB-EC"/>
</dbReference>
<organism evidence="2">
    <name type="scientific">bioreactor metagenome</name>
    <dbReference type="NCBI Taxonomy" id="1076179"/>
    <lineage>
        <taxon>unclassified sequences</taxon>
        <taxon>metagenomes</taxon>
        <taxon>ecological metagenomes</taxon>
    </lineage>
</organism>
<dbReference type="EMBL" id="VSSQ01089294">
    <property type="protein sequence ID" value="MPN35603.1"/>
    <property type="molecule type" value="Genomic_DNA"/>
</dbReference>
<evidence type="ECO:0000313" key="2">
    <source>
        <dbReference type="EMBL" id="MPN35603.1"/>
    </source>
</evidence>
<dbReference type="EC" id="5.1.3.22" evidence="2"/>
<evidence type="ECO:0000259" key="1">
    <source>
        <dbReference type="Pfam" id="PF01261"/>
    </source>
</evidence>
<dbReference type="Pfam" id="PF01261">
    <property type="entry name" value="AP_endonuc_2"/>
    <property type="match status" value="1"/>
</dbReference>
<proteinExistence type="predicted"/>
<dbReference type="InterPro" id="IPR013022">
    <property type="entry name" value="Xyl_isomerase-like_TIM-brl"/>
</dbReference>
<comment type="caution">
    <text evidence="2">The sequence shown here is derived from an EMBL/GenBank/DDBJ whole genome shotgun (WGS) entry which is preliminary data.</text>
</comment>
<name>A0A645HIX0_9ZZZZ</name>
<gene>
    <name evidence="2" type="primary">ulaE_5</name>
    <name evidence="2" type="ORF">SDC9_183101</name>
</gene>
<keyword evidence="2" id="KW-0413">Isomerase</keyword>
<protein>
    <submittedName>
        <fullName evidence="2">L-ribulose-5-phosphate 3-epimerase UlaE</fullName>
        <ecNumber evidence="2">5.1.3.22</ecNumber>
    </submittedName>
</protein>
<dbReference type="SUPFAM" id="SSF51658">
    <property type="entry name" value="Xylose isomerase-like"/>
    <property type="match status" value="1"/>
</dbReference>
<accession>A0A645HIX0</accession>
<feature type="domain" description="Xylose isomerase-like TIM barrel" evidence="1">
    <location>
        <begin position="2"/>
        <end position="109"/>
    </location>
</feature>